<dbReference type="Pfam" id="PF22953">
    <property type="entry name" value="SpnB_Rossmann"/>
    <property type="match status" value="1"/>
</dbReference>
<keyword evidence="2 6" id="KW-0012">Acyltransferase</keyword>
<dbReference type="InterPro" id="IPR020807">
    <property type="entry name" value="PKS_DH"/>
</dbReference>
<dbReference type="SMART" id="SM00822">
    <property type="entry name" value="PKS_KR"/>
    <property type="match status" value="1"/>
</dbReference>
<dbReference type="SUPFAM" id="SSF52151">
    <property type="entry name" value="FabD/lysophospholipase-like"/>
    <property type="match status" value="1"/>
</dbReference>
<dbReference type="SMART" id="SM00827">
    <property type="entry name" value="PKS_AT"/>
    <property type="match status" value="1"/>
</dbReference>
<dbReference type="InterPro" id="IPR050091">
    <property type="entry name" value="PKS_NRPS_Biosynth_Enz"/>
</dbReference>
<evidence type="ECO:0000256" key="3">
    <source>
        <dbReference type="PROSITE-ProRule" id="PRU01363"/>
    </source>
</evidence>
<feature type="region of interest" description="Disordered" evidence="4">
    <location>
        <begin position="917"/>
        <end position="953"/>
    </location>
</feature>
<dbReference type="Gene3D" id="3.40.50.11460">
    <property type="match status" value="1"/>
</dbReference>
<dbReference type="InterPro" id="IPR049900">
    <property type="entry name" value="PKS_mFAS_DH"/>
</dbReference>
<dbReference type="RefSeq" id="WP_377538890.1">
    <property type="nucleotide sequence ID" value="NZ_JBHSQQ010000472.1"/>
</dbReference>
<evidence type="ECO:0000313" key="7">
    <source>
        <dbReference type="Proteomes" id="UP001596207"/>
    </source>
</evidence>
<dbReference type="InterPro" id="IPR016036">
    <property type="entry name" value="Malonyl_transacylase_ACP-bd"/>
</dbReference>
<dbReference type="InterPro" id="IPR049551">
    <property type="entry name" value="PKS_DH_C"/>
</dbReference>
<dbReference type="SUPFAM" id="SSF55048">
    <property type="entry name" value="Probable ACP-binding domain of malonyl-CoA ACP transacylase"/>
    <property type="match status" value="1"/>
</dbReference>
<proteinExistence type="predicted"/>
<evidence type="ECO:0000259" key="5">
    <source>
        <dbReference type="PROSITE" id="PS52019"/>
    </source>
</evidence>
<dbReference type="Pfam" id="PF14765">
    <property type="entry name" value="PS-DH"/>
    <property type="match status" value="1"/>
</dbReference>
<evidence type="ECO:0000256" key="4">
    <source>
        <dbReference type="SAM" id="MobiDB-lite"/>
    </source>
</evidence>
<dbReference type="Gene3D" id="3.40.50.720">
    <property type="entry name" value="NAD(P)-binding Rossmann-like Domain"/>
    <property type="match status" value="1"/>
</dbReference>
<evidence type="ECO:0000256" key="1">
    <source>
        <dbReference type="ARBA" id="ARBA00022679"/>
    </source>
</evidence>
<keyword evidence="7" id="KW-1185">Reference proteome</keyword>
<dbReference type="InterPro" id="IPR057326">
    <property type="entry name" value="KR_dom"/>
</dbReference>
<evidence type="ECO:0000313" key="6">
    <source>
        <dbReference type="EMBL" id="MFC5946040.1"/>
    </source>
</evidence>
<dbReference type="Gene3D" id="3.10.129.110">
    <property type="entry name" value="Polyketide synthase dehydratase"/>
    <property type="match status" value="1"/>
</dbReference>
<feature type="active site" description="Proton acceptor; for dehydratase activity" evidence="3">
    <location>
        <position position="378"/>
    </location>
</feature>
<sequence length="953" mass="97396">PVFASALDEVCGHLDPLLPQPLRPVLFADEGSADAALLDQTVFTQAGLFAVEVALFRLVESFGVVPDFVGGHSVGEITAAHVAGVLSLADACRLVAARGRLMQALPAGGGMLAVNAAEEAVTESIAGRADVGIAAVNGPTSVVVSGAVEALDEVEQLWQGRAVRTRRLAVSHAFHSPLMEPMLAEFRAVLDGLSFAAPLVPVVSNLTGALADGDDLRTADYWVRHVREAVRFADGVAALRAAGADTFVEIGPGAVLTALVRETLTGDELLAVPAQRRDRAEPRALLAALAELHAAGARVDWTPLLADAAPTRVDLPTYAFARERFWLRPAGRASDVSGAALGAAGHPLLGAAVRRAGEDMVVLTGRLSVATHPWLADHVVAGAVVVPGTALVELALRAGDEFGPCRVAELTVATPLVLPAQGAVRVQVRVGPRDGVGGRAVTVHSQPDHDPDGDWVRHAEGLLTAVEPTADAGLGEWPPADAVEAELAGWYDALAGHGMTYGPVFQGLRRAWTAGDDTVYAEVTLPAATADGSAGFGVHPALLDAALHPTALLPGDGTTGPKAPFAFAGVQVHAVGADTLRVRLTRAGTAVRLLAVDDTDRPVVTVDSLVLREMTGGDPSAATLAARSLFRVDWRAEPLAPADAARAAQLGPATPALPGVPAHAGVAELAAAGDVPPLVLLPVPATPAGPPAAALRAAVLAGTAAVLAAVQAWLAADALADTRLAVVTRGAVRATDADPADELTGAAVWGLLRAAQSEHPGRIVLADLDRDLDAPAVALLAAADEPAAAQLAVRADTTYTPRLVRADTPPAPARRPLGGTVLVTGGTGALGALLARHLVTDRGVDSLALVSRRGPAADGAADLAAELTALGARVDVLACDVTDPDAVRALVGRPGGSPPTVVGSPGWCTRRVFSTTRWSPASTPTGWPGSSRRRSMRRGTCTRPPPASTSTCS</sequence>
<keyword evidence="1" id="KW-0808">Transferase</keyword>
<dbReference type="InterPro" id="IPR055123">
    <property type="entry name" value="SpnB-like_Rossmann"/>
</dbReference>
<dbReference type="PANTHER" id="PTHR43775:SF51">
    <property type="entry name" value="INACTIVE PHENOLPHTHIOCEROL SYNTHESIS POLYKETIDE SYNTHASE TYPE I PKS1-RELATED"/>
    <property type="match status" value="1"/>
</dbReference>
<dbReference type="Gene3D" id="3.30.70.3290">
    <property type="match status" value="1"/>
</dbReference>
<comment type="caution">
    <text evidence="6">The sequence shown here is derived from an EMBL/GenBank/DDBJ whole genome shotgun (WGS) entry which is preliminary data.</text>
</comment>
<evidence type="ECO:0000256" key="2">
    <source>
        <dbReference type="ARBA" id="ARBA00023315"/>
    </source>
</evidence>
<feature type="active site" description="Proton donor; for dehydratase activity" evidence="3">
    <location>
        <position position="544"/>
    </location>
</feature>
<dbReference type="InterPro" id="IPR001227">
    <property type="entry name" value="Ac_transferase_dom_sf"/>
</dbReference>
<dbReference type="InterPro" id="IPR016035">
    <property type="entry name" value="Acyl_Trfase/lysoPLipase"/>
</dbReference>
<feature type="region of interest" description="C-terminal hotdog fold" evidence="3">
    <location>
        <begin position="482"/>
        <end position="620"/>
    </location>
</feature>
<feature type="non-terminal residue" evidence="6">
    <location>
        <position position="1"/>
    </location>
</feature>
<dbReference type="InterPro" id="IPR036291">
    <property type="entry name" value="NAD(P)-bd_dom_sf"/>
</dbReference>
<dbReference type="InterPro" id="IPR042104">
    <property type="entry name" value="PKS_dehydratase_sf"/>
</dbReference>
<feature type="region of interest" description="N-terminal hotdog fold" evidence="3">
    <location>
        <begin position="346"/>
        <end position="470"/>
    </location>
</feature>
<dbReference type="Pfam" id="PF00698">
    <property type="entry name" value="Acyl_transf_1"/>
    <property type="match status" value="1"/>
</dbReference>
<dbReference type="Pfam" id="PF08659">
    <property type="entry name" value="KR"/>
    <property type="match status" value="1"/>
</dbReference>
<dbReference type="SUPFAM" id="SSF51735">
    <property type="entry name" value="NAD(P)-binding Rossmann-fold domains"/>
    <property type="match status" value="2"/>
</dbReference>
<dbReference type="SMART" id="SM00826">
    <property type="entry name" value="PKS_DH"/>
    <property type="match status" value="1"/>
</dbReference>
<dbReference type="PROSITE" id="PS52019">
    <property type="entry name" value="PKS_MFAS_DH"/>
    <property type="match status" value="1"/>
</dbReference>
<protein>
    <submittedName>
        <fullName evidence="6">Acyltransferase domain-containing protein</fullName>
    </submittedName>
</protein>
<gene>
    <name evidence="6" type="ORF">ACFPZ4_31845</name>
</gene>
<dbReference type="GO" id="GO:0016746">
    <property type="term" value="F:acyltransferase activity"/>
    <property type="evidence" value="ECO:0007669"/>
    <property type="project" value="UniProtKB-KW"/>
</dbReference>
<feature type="domain" description="PKS/mFAS DH" evidence="5">
    <location>
        <begin position="346"/>
        <end position="620"/>
    </location>
</feature>
<reference evidence="7" key="1">
    <citation type="journal article" date="2019" name="Int. J. Syst. Evol. Microbiol.">
        <title>The Global Catalogue of Microorganisms (GCM) 10K type strain sequencing project: providing services to taxonomists for standard genome sequencing and annotation.</title>
        <authorList>
            <consortium name="The Broad Institute Genomics Platform"/>
            <consortium name="The Broad Institute Genome Sequencing Center for Infectious Disease"/>
            <person name="Wu L."/>
            <person name="Ma J."/>
        </authorList>
    </citation>
    <scope>NUCLEOTIDE SEQUENCE [LARGE SCALE GENOMIC DNA]</scope>
    <source>
        <strain evidence="7">CGMCC 4.7173</strain>
    </source>
</reference>
<accession>A0ABW1HYM2</accession>
<dbReference type="Gene3D" id="3.40.366.10">
    <property type="entry name" value="Malonyl-Coenzyme A Acyl Carrier Protein, domain 2"/>
    <property type="match status" value="1"/>
</dbReference>
<dbReference type="PANTHER" id="PTHR43775">
    <property type="entry name" value="FATTY ACID SYNTHASE"/>
    <property type="match status" value="1"/>
</dbReference>
<organism evidence="6 7">
    <name type="scientific">Micromonospora harpali</name>
    <dbReference type="NCBI Taxonomy" id="1490225"/>
    <lineage>
        <taxon>Bacteria</taxon>
        <taxon>Bacillati</taxon>
        <taxon>Actinomycetota</taxon>
        <taxon>Actinomycetes</taxon>
        <taxon>Micromonosporales</taxon>
        <taxon>Micromonosporaceae</taxon>
        <taxon>Micromonospora</taxon>
    </lineage>
</organism>
<dbReference type="InterPro" id="IPR014043">
    <property type="entry name" value="Acyl_transferase_dom"/>
</dbReference>
<dbReference type="InterPro" id="IPR013968">
    <property type="entry name" value="PKS_KR"/>
</dbReference>
<dbReference type="Pfam" id="PF21089">
    <property type="entry name" value="PKS_DH_N"/>
    <property type="match status" value="1"/>
</dbReference>
<name>A0ABW1HYM2_9ACTN</name>
<dbReference type="Proteomes" id="UP001596207">
    <property type="component" value="Unassembled WGS sequence"/>
</dbReference>
<dbReference type="InterPro" id="IPR049552">
    <property type="entry name" value="PKS_DH_N"/>
</dbReference>
<dbReference type="EMBL" id="JBHSQQ010000472">
    <property type="protein sequence ID" value="MFC5946040.1"/>
    <property type="molecule type" value="Genomic_DNA"/>
</dbReference>